<protein>
    <recommendedName>
        <fullName evidence="7">Sorting nexin-14-like</fullName>
    </recommendedName>
</protein>
<feature type="transmembrane region" description="Helical" evidence="2">
    <location>
        <begin position="503"/>
        <end position="526"/>
    </location>
</feature>
<evidence type="ECO:0000259" key="3">
    <source>
        <dbReference type="PROSITE" id="PS50195"/>
    </source>
</evidence>
<organism evidence="5 6">
    <name type="scientific">Pogonophryne albipinna</name>
    <dbReference type="NCBI Taxonomy" id="1090488"/>
    <lineage>
        <taxon>Eukaryota</taxon>
        <taxon>Metazoa</taxon>
        <taxon>Chordata</taxon>
        <taxon>Craniata</taxon>
        <taxon>Vertebrata</taxon>
        <taxon>Euteleostomi</taxon>
        <taxon>Actinopterygii</taxon>
        <taxon>Neopterygii</taxon>
        <taxon>Teleostei</taxon>
        <taxon>Neoteleostei</taxon>
        <taxon>Acanthomorphata</taxon>
        <taxon>Eupercaria</taxon>
        <taxon>Perciformes</taxon>
        <taxon>Notothenioidei</taxon>
        <taxon>Pogonophryne</taxon>
    </lineage>
</organism>
<feature type="transmembrane region" description="Helical" evidence="2">
    <location>
        <begin position="571"/>
        <end position="592"/>
    </location>
</feature>
<feature type="transmembrane region" description="Helical" evidence="2">
    <location>
        <begin position="470"/>
        <end position="491"/>
    </location>
</feature>
<feature type="transmembrane region" description="Helical" evidence="2">
    <location>
        <begin position="636"/>
        <end position="656"/>
    </location>
</feature>
<dbReference type="SUPFAM" id="SSF64268">
    <property type="entry name" value="PX domain"/>
    <property type="match status" value="1"/>
</dbReference>
<evidence type="ECO:0008006" key="7">
    <source>
        <dbReference type="Google" id="ProtNLM"/>
    </source>
</evidence>
<keyword evidence="2" id="KW-0472">Membrane</keyword>
<comment type="caution">
    <text evidence="5">The sequence shown here is derived from an EMBL/GenBank/DDBJ whole genome shotgun (WGS) entry which is preliminary data.</text>
</comment>
<evidence type="ECO:0000259" key="4">
    <source>
        <dbReference type="PROSITE" id="PS51207"/>
    </source>
</evidence>
<dbReference type="SMART" id="SM00312">
    <property type="entry name" value="PX"/>
    <property type="match status" value="1"/>
</dbReference>
<dbReference type="Pfam" id="PF00787">
    <property type="entry name" value="PX"/>
    <property type="match status" value="1"/>
</dbReference>
<gene>
    <name evidence="5" type="ORF">JOQ06_027797</name>
</gene>
<dbReference type="PANTHER" id="PTHR22775">
    <property type="entry name" value="SORTING NEXIN"/>
    <property type="match status" value="1"/>
</dbReference>
<dbReference type="AlphaFoldDB" id="A0AAD6AC43"/>
<feature type="transmembrane region" description="Helical" evidence="2">
    <location>
        <begin position="700"/>
        <end position="723"/>
    </location>
</feature>
<dbReference type="InterPro" id="IPR036871">
    <property type="entry name" value="PX_dom_sf"/>
</dbReference>
<dbReference type="InterPro" id="IPR037436">
    <property type="entry name" value="SNX14_PX"/>
</dbReference>
<feature type="transmembrane region" description="Helical" evidence="2">
    <location>
        <begin position="51"/>
        <end position="70"/>
    </location>
</feature>
<evidence type="ECO:0000313" key="6">
    <source>
        <dbReference type="Proteomes" id="UP001219934"/>
    </source>
</evidence>
<feature type="transmembrane region" description="Helical" evidence="2">
    <location>
        <begin position="604"/>
        <end position="624"/>
    </location>
</feature>
<dbReference type="SUPFAM" id="SSF48097">
    <property type="entry name" value="Regulator of G-protein signaling, RGS"/>
    <property type="match status" value="1"/>
</dbReference>
<feature type="transmembrane region" description="Helical" evidence="2">
    <location>
        <begin position="538"/>
        <end position="559"/>
    </location>
</feature>
<dbReference type="Pfam" id="PF08628">
    <property type="entry name" value="Nexin_C"/>
    <property type="match status" value="1"/>
</dbReference>
<evidence type="ECO:0000313" key="5">
    <source>
        <dbReference type="EMBL" id="KAJ4921981.1"/>
    </source>
</evidence>
<dbReference type="PROSITE" id="PS51207">
    <property type="entry name" value="PXA"/>
    <property type="match status" value="1"/>
</dbReference>
<dbReference type="Pfam" id="PF02194">
    <property type="entry name" value="PXA"/>
    <property type="match status" value="1"/>
</dbReference>
<dbReference type="CDD" id="cd06877">
    <property type="entry name" value="PX_SNX14"/>
    <property type="match status" value="1"/>
</dbReference>
<dbReference type="InterPro" id="IPR036305">
    <property type="entry name" value="RGS_sf"/>
</dbReference>
<dbReference type="Proteomes" id="UP001219934">
    <property type="component" value="Unassembled WGS sequence"/>
</dbReference>
<comment type="similarity">
    <text evidence="1">Belongs to the sorting nexin family.</text>
</comment>
<keyword evidence="2" id="KW-0812">Transmembrane</keyword>
<dbReference type="PROSITE" id="PS50195">
    <property type="entry name" value="PX"/>
    <property type="match status" value="1"/>
</dbReference>
<evidence type="ECO:0000256" key="2">
    <source>
        <dbReference type="SAM" id="Phobius"/>
    </source>
</evidence>
<dbReference type="GO" id="GO:0035091">
    <property type="term" value="F:phosphatidylinositol binding"/>
    <property type="evidence" value="ECO:0007669"/>
    <property type="project" value="InterPro"/>
</dbReference>
<dbReference type="Gene3D" id="3.30.1520.10">
    <property type="entry name" value="Phox-like domain"/>
    <property type="match status" value="1"/>
</dbReference>
<reference evidence="5" key="1">
    <citation type="submission" date="2022-11" db="EMBL/GenBank/DDBJ databases">
        <title>Chromosome-level genome of Pogonophryne albipinna.</title>
        <authorList>
            <person name="Jo E."/>
        </authorList>
    </citation>
    <scope>NUCLEOTIDE SEQUENCE</scope>
    <source>
        <strain evidence="5">SGF0006</strain>
        <tissue evidence="5">Muscle</tissue>
    </source>
</reference>
<name>A0AAD6AC43_9TELE</name>
<feature type="transmembrane region" description="Helical" evidence="2">
    <location>
        <begin position="668"/>
        <end position="694"/>
    </location>
</feature>
<dbReference type="EMBL" id="JAPTMU010000093">
    <property type="protein sequence ID" value="KAJ4921981.1"/>
    <property type="molecule type" value="Genomic_DNA"/>
</dbReference>
<accession>A0AAD6AC43</accession>
<feature type="transmembrane region" description="Helical" evidence="2">
    <location>
        <begin position="27"/>
        <end position="44"/>
    </location>
</feature>
<dbReference type="PANTHER" id="PTHR22775:SF44">
    <property type="entry name" value="SORTING NEXIN-14"/>
    <property type="match status" value="1"/>
</dbReference>
<feature type="domain" description="PXA" evidence="4">
    <location>
        <begin position="128"/>
        <end position="302"/>
    </location>
</feature>
<keyword evidence="2" id="KW-1133">Transmembrane helix</keyword>
<dbReference type="InterPro" id="IPR013937">
    <property type="entry name" value="Sorting_nexin_C"/>
</dbReference>
<dbReference type="InterPro" id="IPR001683">
    <property type="entry name" value="PX_dom"/>
</dbReference>
<keyword evidence="6" id="KW-1185">Reference proteome</keyword>
<dbReference type="Gene3D" id="1.10.167.10">
    <property type="entry name" value="Regulator of G-protein Signalling 4, domain 2"/>
    <property type="match status" value="1"/>
</dbReference>
<sequence length="1169" mass="129862">MAGFLMFVEKVKLGLKIDVLREVGRQYPVFCFLLLSLVALTLLLNRYLHVLMVFWSFLAGVTTFYCSLGPESLVPNIFFPVKLRNKRQEQELFPLGHSCAVCGKVKCKRHRPTLLLENYQPWLDLKVPSKVDASAAEVFELVLENFVYPWYRDITDDDACVDELRMTFRFFASVLVRRAQKVDVPAVFADKVMKAGMKHIEIIAKAHRKVQSVGGLQQAALDEFGADLHIALRSRKDELLYLRKLTEMLFPYVMPPKATDCRSLSLLLREMMSGSVMLPTMDFMADPNTVNLMVLIFVDDTPLDPATEPPSPLVPFLQKYAEVSSKKQSVLKLDLKEIREQQDLLFRFMNFLKQEGAVHVLQFCLIVEEFNDKILSPDLSDSELQRLHGEVVHIYETYCLEESIDKISFDPFIVDEIRNIAIGPYGGVVKLLLDIGPYGGVVKLLLAIVAIGPYGGVVKPLLAIGPYGGVVKLLLAIGPYGGVVKLLLAIGPYGGVVKPLLAIGPYGGVVKLLLAIGPYGGVVKLLLDIGPYGGVVKLLLAIGPYGGVVKLLLAIGPYGGVVKPLLAIGPYGGVVKLLLAIGPYGGVVKLLLAIGPYGGVVKPLLAIGPYGGVVKLLLAIGPYGGVVKLLLDIGPYGGVVKLLLAIVAIGPYGGVVKPLLAIGPYGGVVKLLLAIGPYGGVVKLLLAIVAIGPYGGVVKLLLAIGPYGGVVKLLLAIVAIGPYGDVVKLQTMHCLFEAYEHVLSLLERVFTPMFCHSDEYFRHLLRGAESPTRNSRISRNMSKRGESFGISRIGSKIKGVFRNTTMEGAMLPPCNMNDMDEDMVEEATMVMEDDSPAEPPCSAGSLRNLSFWSIGIPYIDLCDDDNKRDKIPVFYIDVERNDRKEVGHETEKWSVFRRYLEFYVLESKLTEFHGTFADAQLPSKRIIGPKNLDFLESKREEFEEYLQHPELSNSQLLADFLSPHSMESQFLERMLPDVNLGKMIKSVPGKLIKEKGQNLDPFLQSFFNSCESPKAKPSRPELTILSPSNENNKKLFNDLFRNNANLSERKHNPNFFEETLSVDGMYDYMMFVDAVFCESSEELKPEEKQSRAKKTFEAMMNYLPDFVVKCVGQDSKFEGVRLLFDGFQQPVLNKQMTYVLLDIAVQELFPELIKVKHTRREETHRGVFK</sequence>
<dbReference type="GO" id="GO:0097352">
    <property type="term" value="P:autophagosome maturation"/>
    <property type="evidence" value="ECO:0007669"/>
    <property type="project" value="TreeGrafter"/>
</dbReference>
<evidence type="ECO:0000256" key="1">
    <source>
        <dbReference type="ARBA" id="ARBA00010883"/>
    </source>
</evidence>
<dbReference type="InterPro" id="IPR003114">
    <property type="entry name" value="Phox_assoc"/>
</dbReference>
<proteinExistence type="inferred from homology"/>
<dbReference type="InterPro" id="IPR044926">
    <property type="entry name" value="RGS_subdomain_2"/>
</dbReference>
<dbReference type="GO" id="GO:0005770">
    <property type="term" value="C:late endosome"/>
    <property type="evidence" value="ECO:0007669"/>
    <property type="project" value="TreeGrafter"/>
</dbReference>
<dbReference type="SMART" id="SM00313">
    <property type="entry name" value="PXA"/>
    <property type="match status" value="1"/>
</dbReference>
<feature type="domain" description="PX" evidence="3">
    <location>
        <begin position="852"/>
        <end position="977"/>
    </location>
</feature>